<keyword evidence="6 7" id="KW-0472">Membrane</keyword>
<comment type="caution">
    <text evidence="9">The sequence shown here is derived from an EMBL/GenBank/DDBJ whole genome shotgun (WGS) entry which is preliminary data.</text>
</comment>
<organism evidence="9 10">
    <name type="scientific">Rhodopseudomonas palustris</name>
    <dbReference type="NCBI Taxonomy" id="1076"/>
    <lineage>
        <taxon>Bacteria</taxon>
        <taxon>Pseudomonadati</taxon>
        <taxon>Pseudomonadota</taxon>
        <taxon>Alphaproteobacteria</taxon>
        <taxon>Hyphomicrobiales</taxon>
        <taxon>Nitrobacteraceae</taxon>
        <taxon>Rhodopseudomonas</taxon>
    </lineage>
</organism>
<comment type="similarity">
    <text evidence="2">Belongs to the UPF0702 family.</text>
</comment>
<accession>A0A933W0J5</accession>
<name>A0A933W0J5_RHOPL</name>
<evidence type="ECO:0000313" key="9">
    <source>
        <dbReference type="EMBL" id="MBI5129531.1"/>
    </source>
</evidence>
<feature type="transmembrane region" description="Helical" evidence="7">
    <location>
        <begin position="72"/>
        <end position="91"/>
    </location>
</feature>
<dbReference type="EMBL" id="JACRJB010000024">
    <property type="protein sequence ID" value="MBI5129531.1"/>
    <property type="molecule type" value="Genomic_DNA"/>
</dbReference>
<dbReference type="PANTHER" id="PTHR34582:SF6">
    <property type="entry name" value="UPF0702 TRANSMEMBRANE PROTEIN YCAP"/>
    <property type="match status" value="1"/>
</dbReference>
<evidence type="ECO:0000256" key="4">
    <source>
        <dbReference type="ARBA" id="ARBA00022692"/>
    </source>
</evidence>
<dbReference type="AlphaFoldDB" id="A0A933W0J5"/>
<protein>
    <submittedName>
        <fullName evidence="9">DUF421 domain-containing protein</fullName>
    </submittedName>
</protein>
<dbReference type="Proteomes" id="UP000782519">
    <property type="component" value="Unassembled WGS sequence"/>
</dbReference>
<sequence>MSIDWPAIFVPQNSLAEVILRGTIIYFILFSVLRFFLNRQAGAVGIPDLLVVVLIVESTTDALGRNESVTEAAVLVMTVVLWSYGLQWIAYRFPRLEFLISSPRVKLVEHGKMLRKNMRRELVTESELMALLRTQGVDDLAAVKLACLESSGDISVVTHDAAGDQNGSSNRARKAM</sequence>
<evidence type="ECO:0000256" key="5">
    <source>
        <dbReference type="ARBA" id="ARBA00022989"/>
    </source>
</evidence>
<dbReference type="InterPro" id="IPR007353">
    <property type="entry name" value="DUF421"/>
</dbReference>
<keyword evidence="4 7" id="KW-0812">Transmembrane</keyword>
<evidence type="ECO:0000256" key="6">
    <source>
        <dbReference type="ARBA" id="ARBA00023136"/>
    </source>
</evidence>
<dbReference type="GO" id="GO:0005886">
    <property type="term" value="C:plasma membrane"/>
    <property type="evidence" value="ECO:0007669"/>
    <property type="project" value="UniProtKB-SubCell"/>
</dbReference>
<comment type="subcellular location">
    <subcellularLocation>
        <location evidence="1">Cell membrane</location>
        <topology evidence="1">Multi-pass membrane protein</topology>
    </subcellularLocation>
</comment>
<proteinExistence type="inferred from homology"/>
<evidence type="ECO:0000313" key="10">
    <source>
        <dbReference type="Proteomes" id="UP000782519"/>
    </source>
</evidence>
<gene>
    <name evidence="9" type="ORF">HZA66_08815</name>
</gene>
<evidence type="ECO:0000259" key="8">
    <source>
        <dbReference type="Pfam" id="PF04239"/>
    </source>
</evidence>
<keyword evidence="3" id="KW-1003">Cell membrane</keyword>
<evidence type="ECO:0000256" key="2">
    <source>
        <dbReference type="ARBA" id="ARBA00006448"/>
    </source>
</evidence>
<evidence type="ECO:0000256" key="1">
    <source>
        <dbReference type="ARBA" id="ARBA00004651"/>
    </source>
</evidence>
<dbReference type="PANTHER" id="PTHR34582">
    <property type="entry name" value="UPF0702 TRANSMEMBRANE PROTEIN YCAP"/>
    <property type="match status" value="1"/>
</dbReference>
<dbReference type="Gene3D" id="3.30.240.20">
    <property type="entry name" value="bsu07140 like domains"/>
    <property type="match status" value="1"/>
</dbReference>
<dbReference type="InterPro" id="IPR023090">
    <property type="entry name" value="UPF0702_alpha/beta_dom_sf"/>
</dbReference>
<dbReference type="Pfam" id="PF04239">
    <property type="entry name" value="DUF421"/>
    <property type="match status" value="1"/>
</dbReference>
<reference evidence="9" key="1">
    <citation type="submission" date="2020-07" db="EMBL/GenBank/DDBJ databases">
        <title>Huge and variable diversity of episymbiotic CPR bacteria and DPANN archaea in groundwater ecosystems.</title>
        <authorList>
            <person name="He C.Y."/>
            <person name="Keren R."/>
            <person name="Whittaker M."/>
            <person name="Farag I.F."/>
            <person name="Doudna J."/>
            <person name="Cate J.H.D."/>
            <person name="Banfield J.F."/>
        </authorList>
    </citation>
    <scope>NUCLEOTIDE SEQUENCE</scope>
    <source>
        <strain evidence="9">NC_groundwater_1818_Pr3_B-0.1um_66_35</strain>
    </source>
</reference>
<evidence type="ECO:0000256" key="3">
    <source>
        <dbReference type="ARBA" id="ARBA00022475"/>
    </source>
</evidence>
<feature type="transmembrane region" description="Helical" evidence="7">
    <location>
        <begin position="18"/>
        <end position="37"/>
    </location>
</feature>
<evidence type="ECO:0000256" key="7">
    <source>
        <dbReference type="SAM" id="Phobius"/>
    </source>
</evidence>
<keyword evidence="5 7" id="KW-1133">Transmembrane helix</keyword>
<feature type="domain" description="YetF C-terminal" evidence="8">
    <location>
        <begin position="94"/>
        <end position="161"/>
    </location>
</feature>